<dbReference type="Proteomes" id="UP000825729">
    <property type="component" value="Unassembled WGS sequence"/>
</dbReference>
<gene>
    <name evidence="2" type="ORF">H6P81_003373</name>
</gene>
<reference evidence="2 3" key="1">
    <citation type="submission" date="2021-07" db="EMBL/GenBank/DDBJ databases">
        <title>The Aristolochia fimbriata genome: insights into angiosperm evolution, floral development and chemical biosynthesis.</title>
        <authorList>
            <person name="Jiao Y."/>
        </authorList>
    </citation>
    <scope>NUCLEOTIDE SEQUENCE [LARGE SCALE GENOMIC DNA]</scope>
    <source>
        <strain evidence="2">IBCAS-2021</strain>
        <tissue evidence="2">Leaf</tissue>
    </source>
</reference>
<evidence type="ECO:0000256" key="1">
    <source>
        <dbReference type="SAM" id="MobiDB-lite"/>
    </source>
</evidence>
<proteinExistence type="predicted"/>
<feature type="compositionally biased region" description="Basic and acidic residues" evidence="1">
    <location>
        <begin position="70"/>
        <end position="87"/>
    </location>
</feature>
<protein>
    <submittedName>
        <fullName evidence="2">Uncharacterized protein</fullName>
    </submittedName>
</protein>
<evidence type="ECO:0000313" key="3">
    <source>
        <dbReference type="Proteomes" id="UP000825729"/>
    </source>
</evidence>
<dbReference type="AlphaFoldDB" id="A0AAV7FCE1"/>
<feature type="compositionally biased region" description="Basic and acidic residues" evidence="1">
    <location>
        <begin position="50"/>
        <end position="62"/>
    </location>
</feature>
<name>A0AAV7FCE1_ARIFI</name>
<keyword evidence="3" id="KW-1185">Reference proteome</keyword>
<accession>A0AAV7FCE1</accession>
<organism evidence="2 3">
    <name type="scientific">Aristolochia fimbriata</name>
    <name type="common">White veined hardy Dutchman's pipe vine</name>
    <dbReference type="NCBI Taxonomy" id="158543"/>
    <lineage>
        <taxon>Eukaryota</taxon>
        <taxon>Viridiplantae</taxon>
        <taxon>Streptophyta</taxon>
        <taxon>Embryophyta</taxon>
        <taxon>Tracheophyta</taxon>
        <taxon>Spermatophyta</taxon>
        <taxon>Magnoliopsida</taxon>
        <taxon>Magnoliidae</taxon>
        <taxon>Piperales</taxon>
        <taxon>Aristolochiaceae</taxon>
        <taxon>Aristolochia</taxon>
    </lineage>
</organism>
<feature type="region of interest" description="Disordered" evidence="1">
    <location>
        <begin position="50"/>
        <end position="105"/>
    </location>
</feature>
<dbReference type="EMBL" id="JAINDJ010000002">
    <property type="protein sequence ID" value="KAG9458865.1"/>
    <property type="molecule type" value="Genomic_DNA"/>
</dbReference>
<sequence length="269" mass="29364">MNAEICLHGLSDDDEPERMNTASTCLNLCVTAEHIEDDTTERAESCCEFQEFKEDEGEKIMEEKEEDEKEKEGDGVEKEEKPLEEHKKHPTLSSPEASKAPHEEVSLPEAIVQTDLFVVASPESTEVVETHAATSLIEPEVVEVAPVLSLVEILEVTLVTQEEVTPAVQEATVPKMVAQEVVREEALVVQEEASVVEEGAPVVEEQTPIVQETASLPLPAPPASTPLAIPSQQLVSHFDGVVLQIWKDQIVTRMLSQDAARDASLAADA</sequence>
<evidence type="ECO:0000313" key="2">
    <source>
        <dbReference type="EMBL" id="KAG9458865.1"/>
    </source>
</evidence>
<comment type="caution">
    <text evidence="2">The sequence shown here is derived from an EMBL/GenBank/DDBJ whole genome shotgun (WGS) entry which is preliminary data.</text>
</comment>